<protein>
    <submittedName>
        <fullName evidence="1">Uncharacterized protein</fullName>
    </submittedName>
</protein>
<dbReference type="Proteomes" id="UP000286098">
    <property type="component" value="Unassembled WGS sequence"/>
</dbReference>
<reference evidence="1 2" key="1">
    <citation type="submission" date="2018-10" db="EMBL/GenBank/DDBJ databases">
        <authorList>
            <person name="Vanduin D."/>
            <person name="Fouts D."/>
            <person name="Wright M."/>
            <person name="Sutton G."/>
            <person name="Nguyen K."/>
            <person name="Kreiswirth B."/>
            <person name="Chen L."/>
            <person name="Rojas L."/>
            <person name="Hujer A."/>
            <person name="Hujer K."/>
            <person name="Bonomo R."/>
            <person name="Adams M."/>
        </authorList>
    </citation>
    <scope>NUCLEOTIDE SEQUENCE [LARGE SCALE GENOMIC DNA]</scope>
    <source>
        <strain evidence="1 2">CRK0054</strain>
    </source>
</reference>
<sequence length="72" mass="8316">MGFYYVYQYKPKGMPSGKHLNVSDEFLCRDKAKLTRSKHMIDDPDCVFSDIIEANSSKEVLQTVQIDSLNRL</sequence>
<organism evidence="1 2">
    <name type="scientific">Enterobacter roggenkampii</name>
    <dbReference type="NCBI Taxonomy" id="1812935"/>
    <lineage>
        <taxon>Bacteria</taxon>
        <taxon>Pseudomonadati</taxon>
        <taxon>Pseudomonadota</taxon>
        <taxon>Gammaproteobacteria</taxon>
        <taxon>Enterobacterales</taxon>
        <taxon>Enterobacteriaceae</taxon>
        <taxon>Enterobacter</taxon>
        <taxon>Enterobacter cloacae complex</taxon>
    </lineage>
</organism>
<accession>A0AAX1WD36</accession>
<comment type="caution">
    <text evidence="1">The sequence shown here is derived from an EMBL/GenBank/DDBJ whole genome shotgun (WGS) entry which is preliminary data.</text>
</comment>
<dbReference type="AlphaFoldDB" id="A0AAX1WD36"/>
<gene>
    <name evidence="1" type="ORF">B9059_021180</name>
</gene>
<proteinExistence type="predicted"/>
<evidence type="ECO:0000313" key="1">
    <source>
        <dbReference type="EMBL" id="RNT36209.1"/>
    </source>
</evidence>
<name>A0AAX1WD36_9ENTR</name>
<dbReference type="EMBL" id="NEYZ02000082">
    <property type="protein sequence ID" value="RNT36209.1"/>
    <property type="molecule type" value="Genomic_DNA"/>
</dbReference>
<evidence type="ECO:0000313" key="2">
    <source>
        <dbReference type="Proteomes" id="UP000286098"/>
    </source>
</evidence>